<evidence type="ECO:0000256" key="1">
    <source>
        <dbReference type="SAM" id="MobiDB-lite"/>
    </source>
</evidence>
<gene>
    <name evidence="2" type="ORF">G647_03278</name>
</gene>
<protein>
    <submittedName>
        <fullName evidence="2">Uncharacterized protein</fullName>
    </submittedName>
</protein>
<evidence type="ECO:0000313" key="3">
    <source>
        <dbReference type="Proteomes" id="UP000030678"/>
    </source>
</evidence>
<proteinExistence type="predicted"/>
<dbReference type="AlphaFoldDB" id="V9DIL1"/>
<name>V9DIL1_9EURO</name>
<reference evidence="2 3" key="1">
    <citation type="submission" date="2013-03" db="EMBL/GenBank/DDBJ databases">
        <title>The Genome Sequence of Cladophialophora carrionii CBS 160.54.</title>
        <authorList>
            <consortium name="The Broad Institute Genomics Platform"/>
            <person name="Cuomo C."/>
            <person name="de Hoog S."/>
            <person name="Gorbushina A."/>
            <person name="Walker B."/>
            <person name="Young S.K."/>
            <person name="Zeng Q."/>
            <person name="Gargeya S."/>
            <person name="Fitzgerald M."/>
            <person name="Haas B."/>
            <person name="Abouelleil A."/>
            <person name="Allen A.W."/>
            <person name="Alvarado L."/>
            <person name="Arachchi H.M."/>
            <person name="Berlin A.M."/>
            <person name="Chapman S.B."/>
            <person name="Gainer-Dewar J."/>
            <person name="Goldberg J."/>
            <person name="Griggs A."/>
            <person name="Gujja S."/>
            <person name="Hansen M."/>
            <person name="Howarth C."/>
            <person name="Imamovic A."/>
            <person name="Ireland A."/>
            <person name="Larimer J."/>
            <person name="McCowan C."/>
            <person name="Murphy C."/>
            <person name="Pearson M."/>
            <person name="Poon T.W."/>
            <person name="Priest M."/>
            <person name="Roberts A."/>
            <person name="Saif S."/>
            <person name="Shea T."/>
            <person name="Sisk P."/>
            <person name="Sykes S."/>
            <person name="Wortman J."/>
            <person name="Nusbaum C."/>
            <person name="Birren B."/>
        </authorList>
    </citation>
    <scope>NUCLEOTIDE SEQUENCE [LARGE SCALE GENOMIC DNA]</scope>
    <source>
        <strain evidence="2 3">CBS 160.54</strain>
    </source>
</reference>
<accession>V9DIL1</accession>
<feature type="compositionally biased region" description="Basic and acidic residues" evidence="1">
    <location>
        <begin position="77"/>
        <end position="128"/>
    </location>
</feature>
<feature type="region of interest" description="Disordered" evidence="1">
    <location>
        <begin position="1"/>
        <end position="177"/>
    </location>
</feature>
<evidence type="ECO:0000313" key="2">
    <source>
        <dbReference type="EMBL" id="ETI26501.1"/>
    </source>
</evidence>
<dbReference type="EMBL" id="KB822703">
    <property type="protein sequence ID" value="ETI26501.1"/>
    <property type="molecule type" value="Genomic_DNA"/>
</dbReference>
<dbReference type="RefSeq" id="XP_008725846.1">
    <property type="nucleotide sequence ID" value="XM_008727624.1"/>
</dbReference>
<sequence>MSDRFRGYDDEYGYKSRDRVSSGDAEYYRKEKKYHDDDYHEDRDRQRTKYNDSSESFDRASTKGIKKEYKQLWPRSGDSKEFKDYLRTERTGYFDPPWRRSRDDQKRQDATRDNRHADRDRRSNRIETEDFGYPSDNLIRRDYRTARNVRDDPFGDSGGGGGGSSPGREDEMRRDRY</sequence>
<dbReference type="Proteomes" id="UP000030678">
    <property type="component" value="Unassembled WGS sequence"/>
</dbReference>
<feature type="compositionally biased region" description="Basic and acidic residues" evidence="1">
    <location>
        <begin position="1"/>
        <end position="70"/>
    </location>
</feature>
<feature type="compositionally biased region" description="Gly residues" evidence="1">
    <location>
        <begin position="156"/>
        <end position="165"/>
    </location>
</feature>
<dbReference type="OrthoDB" id="10544873at2759"/>
<organism evidence="2 3">
    <name type="scientific">Cladophialophora carrionii CBS 160.54</name>
    <dbReference type="NCBI Taxonomy" id="1279043"/>
    <lineage>
        <taxon>Eukaryota</taxon>
        <taxon>Fungi</taxon>
        <taxon>Dikarya</taxon>
        <taxon>Ascomycota</taxon>
        <taxon>Pezizomycotina</taxon>
        <taxon>Eurotiomycetes</taxon>
        <taxon>Chaetothyriomycetidae</taxon>
        <taxon>Chaetothyriales</taxon>
        <taxon>Herpotrichiellaceae</taxon>
        <taxon>Cladophialophora</taxon>
    </lineage>
</organism>
<dbReference type="VEuPathDB" id="FungiDB:G647_03278"/>
<dbReference type="HOGENOM" id="CLU_1517708_0_0_1"/>
<feature type="compositionally biased region" description="Basic and acidic residues" evidence="1">
    <location>
        <begin position="167"/>
        <end position="177"/>
    </location>
</feature>
<dbReference type="GeneID" id="19981771"/>
<feature type="compositionally biased region" description="Basic and acidic residues" evidence="1">
    <location>
        <begin position="138"/>
        <end position="153"/>
    </location>
</feature>